<dbReference type="AlphaFoldDB" id="A0A699SX11"/>
<feature type="non-terminal residue" evidence="2">
    <location>
        <position position="58"/>
    </location>
</feature>
<proteinExistence type="predicted"/>
<reference evidence="2" key="1">
    <citation type="journal article" date="2019" name="Sci. Rep.">
        <title>Draft genome of Tanacetum cinerariifolium, the natural source of mosquito coil.</title>
        <authorList>
            <person name="Yamashiro T."/>
            <person name="Shiraishi A."/>
            <person name="Satake H."/>
            <person name="Nakayama K."/>
        </authorList>
    </citation>
    <scope>NUCLEOTIDE SEQUENCE</scope>
</reference>
<organism evidence="2">
    <name type="scientific">Tanacetum cinerariifolium</name>
    <name type="common">Dalmatian daisy</name>
    <name type="synonym">Chrysanthemum cinerariifolium</name>
    <dbReference type="NCBI Taxonomy" id="118510"/>
    <lineage>
        <taxon>Eukaryota</taxon>
        <taxon>Viridiplantae</taxon>
        <taxon>Streptophyta</taxon>
        <taxon>Embryophyta</taxon>
        <taxon>Tracheophyta</taxon>
        <taxon>Spermatophyta</taxon>
        <taxon>Magnoliopsida</taxon>
        <taxon>eudicotyledons</taxon>
        <taxon>Gunneridae</taxon>
        <taxon>Pentapetalae</taxon>
        <taxon>asterids</taxon>
        <taxon>campanulids</taxon>
        <taxon>Asterales</taxon>
        <taxon>Asteraceae</taxon>
        <taxon>Asteroideae</taxon>
        <taxon>Anthemideae</taxon>
        <taxon>Anthemidinae</taxon>
        <taxon>Tanacetum</taxon>
    </lineage>
</organism>
<evidence type="ECO:0000313" key="2">
    <source>
        <dbReference type="EMBL" id="GFD01578.1"/>
    </source>
</evidence>
<feature type="region of interest" description="Disordered" evidence="1">
    <location>
        <begin position="38"/>
        <end position="58"/>
    </location>
</feature>
<gene>
    <name evidence="2" type="ORF">Tci_873547</name>
</gene>
<sequence length="58" mass="6138">MTLPNPQRHVVPTAVLTKSKLVPITAARLVTAVVPKPHVTSSRQAKTVVTKPHSGGFS</sequence>
<evidence type="ECO:0000256" key="1">
    <source>
        <dbReference type="SAM" id="MobiDB-lite"/>
    </source>
</evidence>
<dbReference type="EMBL" id="BKCJ011192190">
    <property type="protein sequence ID" value="GFD01578.1"/>
    <property type="molecule type" value="Genomic_DNA"/>
</dbReference>
<name>A0A699SX11_TANCI</name>
<accession>A0A699SX11</accession>
<comment type="caution">
    <text evidence="2">The sequence shown here is derived from an EMBL/GenBank/DDBJ whole genome shotgun (WGS) entry which is preliminary data.</text>
</comment>
<protein>
    <submittedName>
        <fullName evidence="2">Uncharacterized protein</fullName>
    </submittedName>
</protein>